<keyword evidence="2" id="KW-0812">Transmembrane</keyword>
<feature type="region of interest" description="Disordered" evidence="1">
    <location>
        <begin position="267"/>
        <end position="307"/>
    </location>
</feature>
<keyword evidence="4" id="KW-1185">Reference proteome</keyword>
<evidence type="ECO:0000256" key="1">
    <source>
        <dbReference type="SAM" id="MobiDB-lite"/>
    </source>
</evidence>
<feature type="region of interest" description="Disordered" evidence="1">
    <location>
        <begin position="327"/>
        <end position="374"/>
    </location>
</feature>
<dbReference type="PANTHER" id="PTHR34775">
    <property type="entry name" value="TRANSMEMBRANE PROTEIN"/>
    <property type="match status" value="1"/>
</dbReference>
<feature type="transmembrane region" description="Helical" evidence="2">
    <location>
        <begin position="679"/>
        <end position="699"/>
    </location>
</feature>
<keyword evidence="2" id="KW-0472">Membrane</keyword>
<evidence type="ECO:0000313" key="4">
    <source>
        <dbReference type="Proteomes" id="UP001341840"/>
    </source>
</evidence>
<dbReference type="EMBL" id="JASCZI010121431">
    <property type="protein sequence ID" value="MED6161720.1"/>
    <property type="molecule type" value="Genomic_DNA"/>
</dbReference>
<feature type="compositionally biased region" description="Polar residues" evidence="1">
    <location>
        <begin position="56"/>
        <end position="66"/>
    </location>
</feature>
<feature type="region of interest" description="Disordered" evidence="1">
    <location>
        <begin position="564"/>
        <end position="590"/>
    </location>
</feature>
<comment type="caution">
    <text evidence="3">The sequence shown here is derived from an EMBL/GenBank/DDBJ whole genome shotgun (WGS) entry which is preliminary data.</text>
</comment>
<evidence type="ECO:0000313" key="3">
    <source>
        <dbReference type="EMBL" id="MED6161720.1"/>
    </source>
</evidence>
<feature type="region of interest" description="Disordered" evidence="1">
    <location>
        <begin position="1"/>
        <end position="109"/>
    </location>
</feature>
<feature type="compositionally biased region" description="Low complexity" evidence="1">
    <location>
        <begin position="800"/>
        <end position="815"/>
    </location>
</feature>
<feature type="compositionally biased region" description="Polar residues" evidence="1">
    <location>
        <begin position="1"/>
        <end position="12"/>
    </location>
</feature>
<organism evidence="3 4">
    <name type="scientific">Stylosanthes scabra</name>
    <dbReference type="NCBI Taxonomy" id="79078"/>
    <lineage>
        <taxon>Eukaryota</taxon>
        <taxon>Viridiplantae</taxon>
        <taxon>Streptophyta</taxon>
        <taxon>Embryophyta</taxon>
        <taxon>Tracheophyta</taxon>
        <taxon>Spermatophyta</taxon>
        <taxon>Magnoliopsida</taxon>
        <taxon>eudicotyledons</taxon>
        <taxon>Gunneridae</taxon>
        <taxon>Pentapetalae</taxon>
        <taxon>rosids</taxon>
        <taxon>fabids</taxon>
        <taxon>Fabales</taxon>
        <taxon>Fabaceae</taxon>
        <taxon>Papilionoideae</taxon>
        <taxon>50 kb inversion clade</taxon>
        <taxon>dalbergioids sensu lato</taxon>
        <taxon>Dalbergieae</taxon>
        <taxon>Pterocarpus clade</taxon>
        <taxon>Stylosanthes</taxon>
    </lineage>
</organism>
<feature type="compositionally biased region" description="Low complexity" evidence="1">
    <location>
        <begin position="357"/>
        <end position="369"/>
    </location>
</feature>
<reference evidence="3 4" key="1">
    <citation type="journal article" date="2023" name="Plants (Basel)">
        <title>Bridging the Gap: Combining Genomics and Transcriptomics Approaches to Understand Stylosanthes scabra, an Orphan Legume from the Brazilian Caatinga.</title>
        <authorList>
            <person name="Ferreira-Neto J.R.C."/>
            <person name="da Silva M.D."/>
            <person name="Binneck E."/>
            <person name="de Melo N.F."/>
            <person name="da Silva R.H."/>
            <person name="de Melo A.L.T.M."/>
            <person name="Pandolfi V."/>
            <person name="Bustamante F.O."/>
            <person name="Brasileiro-Vidal A.C."/>
            <person name="Benko-Iseppon A.M."/>
        </authorList>
    </citation>
    <scope>NUCLEOTIDE SEQUENCE [LARGE SCALE GENOMIC DNA]</scope>
    <source>
        <tissue evidence="3">Leaves</tissue>
    </source>
</reference>
<dbReference type="PANTHER" id="PTHR34775:SF4">
    <property type="entry name" value="TRANSMEMBRANE PROTEIN"/>
    <property type="match status" value="1"/>
</dbReference>
<gene>
    <name evidence="3" type="ORF">PIB30_063371</name>
</gene>
<proteinExistence type="predicted"/>
<feature type="compositionally biased region" description="Low complexity" evidence="1">
    <location>
        <begin position="279"/>
        <end position="288"/>
    </location>
</feature>
<sequence length="851" mass="94277">MPSNKKSLPSVASNSNLSPSPRRSSEISNPMRKSFAGNPFSKPSLIANPATARSVFPNTPANSPSDFQRKNSVPGRESGGSLRYVDDKENAKDQTLKPGKARSPAACLKGSKNFMSPTISASCKIIESPRKKVLVERNEPVPDSVPSAEAKSNVRKVTFAEPLECVDLISDHLDLEERKLDYDDTFDGVPNFEESHSSCLTSEEDLSDESETVFDISVPLVPNSDTDLSFQAEHDLNVPLVLEDDKIETEPPFETVSLDHDCVNLDPTFKLSPTPPPASSTAPLDADPSLPPPYDPKTNYLSPRPQFLHYKPRPRMDLCSEGIISGSFSDSEVTEDTQSEASQKEAEEVSSDETVTEEVSQSSEPSPAEGTIEAKEVPKRRFSMRSKAFGLIFLLSFAFLSISVINSPEVFQHTVFEDMYEAYEASQLSEFARDNFDHFTQFAEANFHRLARNFHIWFVKSLTTMSELISNVRGLHIHSLAKLQYYNLTLVPDHDAVNQYNVFGGGKNEVVDVPKIQPTVVYIQESEVISDIDTDEEDSEDVSEEHYEIYEEQVKQELGIATEVESDSDAPQSEESLQMAEAGNSDAKQEQEGKAYFNVEGVSETEEVLEGQAAIIIEPEQALQQAEAENSEAMHAQFEEIHTEVYDEEEAEGNYVTADAAIPMNEKISDTTSITPHTVLYLLLCGGAVIIIAGVSFMLSRKGNIRSKRVTSSVVQPLISKELYANNSLQTLNKMQISPEKSSLRSGPMEMDVLELEEPCPSEMSSFQEYSSQGNKVMKQSDEDHSLEKKRKKHYRRESWASSDYSMGSSSSYGSLTVYEKIPSKQGDGNVGTVTPVRRSSRLRNLATSPS</sequence>
<feature type="compositionally biased region" description="Polar residues" evidence="1">
    <location>
        <begin position="764"/>
        <end position="775"/>
    </location>
</feature>
<name>A0ABU6UN36_9FABA</name>
<dbReference type="Proteomes" id="UP001341840">
    <property type="component" value="Unassembled WGS sequence"/>
</dbReference>
<evidence type="ECO:0000256" key="2">
    <source>
        <dbReference type="SAM" id="Phobius"/>
    </source>
</evidence>
<feature type="region of interest" description="Disordered" evidence="1">
    <location>
        <begin position="764"/>
        <end position="851"/>
    </location>
</feature>
<feature type="compositionally biased region" description="Low complexity" evidence="1">
    <location>
        <begin position="13"/>
        <end position="22"/>
    </location>
</feature>
<feature type="compositionally biased region" description="Basic and acidic residues" evidence="1">
    <location>
        <begin position="84"/>
        <end position="95"/>
    </location>
</feature>
<accession>A0ABU6UN36</accession>
<keyword evidence="2" id="KW-1133">Transmembrane helix</keyword>
<protein>
    <submittedName>
        <fullName evidence="3">Uncharacterized protein</fullName>
    </submittedName>
</protein>